<feature type="transmembrane region" description="Helical" evidence="2">
    <location>
        <begin position="6"/>
        <end position="27"/>
    </location>
</feature>
<dbReference type="EMBL" id="JAJJMB010004060">
    <property type="protein sequence ID" value="KAI3944173.1"/>
    <property type="molecule type" value="Genomic_DNA"/>
</dbReference>
<keyword evidence="5" id="KW-1185">Reference proteome</keyword>
<dbReference type="AlphaFoldDB" id="A0AAD4XTM7"/>
<proteinExistence type="predicted"/>
<sequence length="182" mass="18922">MARTSITTLYTGFLFVLVVIFVTEMAFGRPLERELLPTGITGSAITPVEDRKGNLDANPENVGLKGKTTGSSDIQGVAQQKNKVRGKGNAEDLKGKLKATGSGNVANVATGEGTLKPKGDLKKGELEVTGTGSAVVAGVPLNGNVGVKQGSNSQNEKKQTYGSHSNGMGEPTAEEPPKNYVH</sequence>
<feature type="region of interest" description="Disordered" evidence="1">
    <location>
        <begin position="140"/>
        <end position="182"/>
    </location>
</feature>
<evidence type="ECO:0000313" key="5">
    <source>
        <dbReference type="Proteomes" id="UP001202328"/>
    </source>
</evidence>
<keyword evidence="2" id="KW-0812">Transmembrane</keyword>
<feature type="region of interest" description="Disordered" evidence="1">
    <location>
        <begin position="63"/>
        <end position="95"/>
    </location>
</feature>
<feature type="compositionally biased region" description="Polar residues" evidence="1">
    <location>
        <begin position="149"/>
        <end position="166"/>
    </location>
</feature>
<feature type="compositionally biased region" description="Polar residues" evidence="1">
    <location>
        <begin position="68"/>
        <end position="81"/>
    </location>
</feature>
<evidence type="ECO:0000313" key="4">
    <source>
        <dbReference type="EMBL" id="KAI3959453.1"/>
    </source>
</evidence>
<dbReference type="Proteomes" id="UP001202328">
    <property type="component" value="Unassembled WGS sequence"/>
</dbReference>
<accession>A0AAD4XTM7</accession>
<keyword evidence="2" id="KW-0472">Membrane</keyword>
<evidence type="ECO:0000313" key="3">
    <source>
        <dbReference type="EMBL" id="KAI3944173.1"/>
    </source>
</evidence>
<dbReference type="EMBL" id="JAJJMB010001069">
    <property type="protein sequence ID" value="KAI3959453.1"/>
    <property type="molecule type" value="Genomic_DNA"/>
</dbReference>
<protein>
    <submittedName>
        <fullName evidence="3">Uncharacterized protein</fullName>
    </submittedName>
</protein>
<name>A0AAD4XTM7_9MAGN</name>
<evidence type="ECO:0000256" key="1">
    <source>
        <dbReference type="SAM" id="MobiDB-lite"/>
    </source>
</evidence>
<organism evidence="3 5">
    <name type="scientific">Papaver atlanticum</name>
    <dbReference type="NCBI Taxonomy" id="357466"/>
    <lineage>
        <taxon>Eukaryota</taxon>
        <taxon>Viridiplantae</taxon>
        <taxon>Streptophyta</taxon>
        <taxon>Embryophyta</taxon>
        <taxon>Tracheophyta</taxon>
        <taxon>Spermatophyta</taxon>
        <taxon>Magnoliopsida</taxon>
        <taxon>Ranunculales</taxon>
        <taxon>Papaveraceae</taxon>
        <taxon>Papaveroideae</taxon>
        <taxon>Papaver</taxon>
    </lineage>
</organism>
<reference evidence="3" key="1">
    <citation type="submission" date="2022-04" db="EMBL/GenBank/DDBJ databases">
        <title>A functionally conserved STORR gene fusion in Papaver species that diverged 16.8 million years ago.</title>
        <authorList>
            <person name="Catania T."/>
        </authorList>
    </citation>
    <scope>NUCLEOTIDE SEQUENCE</scope>
    <source>
        <strain evidence="3">S-188037</strain>
    </source>
</reference>
<comment type="caution">
    <text evidence="3">The sequence shown here is derived from an EMBL/GenBank/DDBJ whole genome shotgun (WGS) entry which is preliminary data.</text>
</comment>
<keyword evidence="2" id="KW-1133">Transmembrane helix</keyword>
<evidence type="ECO:0000256" key="2">
    <source>
        <dbReference type="SAM" id="Phobius"/>
    </source>
</evidence>
<gene>
    <name evidence="3" type="ORF">MKW98_016403</name>
    <name evidence="4" type="ORF">MKW98_019043</name>
</gene>